<keyword evidence="2" id="KW-1185">Reference proteome</keyword>
<name>A0A3N6LRT6_NATCH</name>
<evidence type="ECO:0000313" key="2">
    <source>
        <dbReference type="Proteomes" id="UP000282323"/>
    </source>
</evidence>
<dbReference type="PROSITE" id="PS51257">
    <property type="entry name" value="PROKAR_LIPOPROTEIN"/>
    <property type="match status" value="1"/>
</dbReference>
<evidence type="ECO:0000313" key="1">
    <source>
        <dbReference type="EMBL" id="RQG92518.1"/>
    </source>
</evidence>
<dbReference type="RefSeq" id="WP_124196604.1">
    <property type="nucleotide sequence ID" value="NZ_REGA01000015.1"/>
</dbReference>
<sequence>MNRRLVLAVVAVGLLVGLAGCSMIFGGISDEELDRDEEYDDLRDRDADVAVDIESGGLVGNGEFRAVYDLNETEELSMYRSNIFRDQALDIHSVRYWYPNGTELTGSELDVDQSRSSTEVRVPDGNGTIAFSGSTGARTFQLPAYVDGSYDLTIPEGYRTSNLLFGDVNPGGYEREVVDDQERIQWEQVDSTVALRFYRAQDIPLFGGLVVIAVTIGGVGIGYYYRQVKRLEEQRKELGLDVDVEDDDNDGPPPGFK</sequence>
<accession>A0A3N6LRT6</accession>
<comment type="caution">
    <text evidence="1">The sequence shown here is derived from an EMBL/GenBank/DDBJ whole genome shotgun (WGS) entry which is preliminary data.</text>
</comment>
<dbReference type="Proteomes" id="UP000282323">
    <property type="component" value="Unassembled WGS sequence"/>
</dbReference>
<protein>
    <submittedName>
        <fullName evidence="1">Uncharacterized protein</fullName>
    </submittedName>
</protein>
<dbReference type="InterPro" id="IPR043826">
    <property type="entry name" value="DUF5803"/>
</dbReference>
<proteinExistence type="predicted"/>
<dbReference type="OrthoDB" id="312630at2157"/>
<dbReference type="AlphaFoldDB" id="A0A3N6LRT6"/>
<organism evidence="1 2">
    <name type="scientific">Natrarchaeobius chitinivorans</name>
    <dbReference type="NCBI Taxonomy" id="1679083"/>
    <lineage>
        <taxon>Archaea</taxon>
        <taxon>Methanobacteriati</taxon>
        <taxon>Methanobacteriota</taxon>
        <taxon>Stenosarchaea group</taxon>
        <taxon>Halobacteria</taxon>
        <taxon>Halobacteriales</taxon>
        <taxon>Natrialbaceae</taxon>
        <taxon>Natrarchaeobius</taxon>
    </lineage>
</organism>
<dbReference type="Pfam" id="PF19119">
    <property type="entry name" value="DUF5803"/>
    <property type="match status" value="1"/>
</dbReference>
<gene>
    <name evidence="1" type="ORF">EA473_15995</name>
</gene>
<reference evidence="1 2" key="1">
    <citation type="submission" date="2018-10" db="EMBL/GenBank/DDBJ databases">
        <title>Natrarchaeobius chitinivorans gen. nov., sp. nov., and Natrarchaeobius haloalkaliphilus sp. nov., alkaliphilic, chitin-utilizing haloarchaea from hypersaline alkaline lakes.</title>
        <authorList>
            <person name="Sorokin D.Y."/>
            <person name="Elcheninov A.G."/>
            <person name="Kostrikina N.A."/>
            <person name="Bale N.J."/>
            <person name="Sinninghe Damste J.S."/>
            <person name="Khijniak T.V."/>
            <person name="Kublanov I.V."/>
            <person name="Toshchakov S.V."/>
        </authorList>
    </citation>
    <scope>NUCLEOTIDE SEQUENCE [LARGE SCALE GENOMIC DNA]</scope>
    <source>
        <strain evidence="1 2">AArcht4T</strain>
    </source>
</reference>
<dbReference type="EMBL" id="REGA01000015">
    <property type="protein sequence ID" value="RQG92518.1"/>
    <property type="molecule type" value="Genomic_DNA"/>
</dbReference>